<dbReference type="InterPro" id="IPR029491">
    <property type="entry name" value="Helicase_HTH"/>
</dbReference>
<evidence type="ECO:0000313" key="3">
    <source>
        <dbReference type="Proteomes" id="UP000051820"/>
    </source>
</evidence>
<keyword evidence="3" id="KW-1185">Reference proteome</keyword>
<dbReference type="OrthoDB" id="2146354at2"/>
<protein>
    <recommendedName>
        <fullName evidence="1">Helicase Helix-turn-helix domain-containing protein</fullName>
    </recommendedName>
</protein>
<dbReference type="STRING" id="1423807.FD16_GL000321"/>
<dbReference type="EMBL" id="AZGF01000011">
    <property type="protein sequence ID" value="KRM12109.1"/>
    <property type="molecule type" value="Genomic_DNA"/>
</dbReference>
<comment type="caution">
    <text evidence="2">The sequence shown here is derived from an EMBL/GenBank/DDBJ whole genome shotgun (WGS) entry which is preliminary data.</text>
</comment>
<dbReference type="RefSeq" id="WP_010622208.1">
    <property type="nucleotide sequence ID" value="NZ_AZGF01000011.1"/>
</dbReference>
<proteinExistence type="predicted"/>
<dbReference type="Proteomes" id="UP000051820">
    <property type="component" value="Unassembled WGS sequence"/>
</dbReference>
<organism evidence="2 3">
    <name type="scientific">Paucilactobacillus suebicus DSM 5007 = KCTC 3549</name>
    <dbReference type="NCBI Taxonomy" id="1423807"/>
    <lineage>
        <taxon>Bacteria</taxon>
        <taxon>Bacillati</taxon>
        <taxon>Bacillota</taxon>
        <taxon>Bacilli</taxon>
        <taxon>Lactobacillales</taxon>
        <taxon>Lactobacillaceae</taxon>
        <taxon>Paucilactobacillus</taxon>
    </lineage>
</organism>
<sequence length="347" mass="40884">MNYLITLFSDQQPRRIRVIENILNNKRTVTTLFWGMRYQILPWLATDRQLNRKQMDDQIQWLVDGHLLQVNDQRGVLTQMGKEAQTEFYNRHYQPHFLNYYLWFDTEKVIRRLMLAAQVVSEYSYQNNQYAPFSFDDDELKAVKIWFSSQDKGVLVHKFKQEITECLNKLPAMTAELVVSQLIGHHQSGESLDQFSQRSKIEQADILMMQRDAFIGIASIAISMSSESVLRSLLQPLKKSSLMSSSTEITYRLFSEREFSVKKISQVRRLKIGTVREHLLEAAIFTGHNFPYLRVIDVQMMNRLNDLYSSANVDNWKFSNDIDADDAKAFFYFRLYQIMRSMDVNDF</sequence>
<dbReference type="Pfam" id="PF14493">
    <property type="entry name" value="HTH_40"/>
    <property type="match status" value="1"/>
</dbReference>
<dbReference type="AlphaFoldDB" id="A0A0R1W3C7"/>
<evidence type="ECO:0000259" key="1">
    <source>
        <dbReference type="Pfam" id="PF14493"/>
    </source>
</evidence>
<reference evidence="2 3" key="1">
    <citation type="journal article" date="2015" name="Genome Announc.">
        <title>Expanding the biotechnology potential of lactobacilli through comparative genomics of 213 strains and associated genera.</title>
        <authorList>
            <person name="Sun Z."/>
            <person name="Harris H.M."/>
            <person name="McCann A."/>
            <person name="Guo C."/>
            <person name="Argimon S."/>
            <person name="Zhang W."/>
            <person name="Yang X."/>
            <person name="Jeffery I.B."/>
            <person name="Cooney J.C."/>
            <person name="Kagawa T.F."/>
            <person name="Liu W."/>
            <person name="Song Y."/>
            <person name="Salvetti E."/>
            <person name="Wrobel A."/>
            <person name="Rasinkangas P."/>
            <person name="Parkhill J."/>
            <person name="Rea M.C."/>
            <person name="O'Sullivan O."/>
            <person name="Ritari J."/>
            <person name="Douillard F.P."/>
            <person name="Paul Ross R."/>
            <person name="Yang R."/>
            <person name="Briner A.E."/>
            <person name="Felis G.E."/>
            <person name="de Vos W.M."/>
            <person name="Barrangou R."/>
            <person name="Klaenhammer T.R."/>
            <person name="Caufield P.W."/>
            <person name="Cui Y."/>
            <person name="Zhang H."/>
            <person name="O'Toole P.W."/>
        </authorList>
    </citation>
    <scope>NUCLEOTIDE SEQUENCE [LARGE SCALE GENOMIC DNA]</scope>
    <source>
        <strain evidence="2 3">DSM 5007</strain>
    </source>
</reference>
<dbReference type="eggNOG" id="COG4955">
    <property type="taxonomic scope" value="Bacteria"/>
</dbReference>
<dbReference type="PATRIC" id="fig|1423807.3.peg.324"/>
<gene>
    <name evidence="2" type="ORF">FD16_GL000321</name>
</gene>
<name>A0A0R1W3C7_9LACO</name>
<feature type="domain" description="Helicase Helix-turn-helix" evidence="1">
    <location>
        <begin position="246"/>
        <end position="313"/>
    </location>
</feature>
<evidence type="ECO:0000313" key="2">
    <source>
        <dbReference type="EMBL" id="KRM12109.1"/>
    </source>
</evidence>
<accession>A0A0R1W3C7</accession>